<dbReference type="Pfam" id="PF00514">
    <property type="entry name" value="Arm"/>
    <property type="match status" value="7"/>
</dbReference>
<evidence type="ECO:0000313" key="9">
    <source>
        <dbReference type="Proteomes" id="UP000823674"/>
    </source>
</evidence>
<dbReference type="Gene3D" id="1.25.10.10">
    <property type="entry name" value="Leucine-rich Repeat Variant"/>
    <property type="match status" value="1"/>
</dbReference>
<dbReference type="Gene3D" id="1.20.5.690">
    <property type="entry name" value="Importin-alpha, importin-beta-binding domain"/>
    <property type="match status" value="1"/>
</dbReference>
<dbReference type="Proteomes" id="UP000823674">
    <property type="component" value="Chromosome A02"/>
</dbReference>
<dbReference type="InterPro" id="IPR000225">
    <property type="entry name" value="Armadillo"/>
</dbReference>
<dbReference type="PANTHER" id="PTHR23316">
    <property type="entry name" value="IMPORTIN ALPHA"/>
    <property type="match status" value="1"/>
</dbReference>
<evidence type="ECO:0000256" key="3">
    <source>
        <dbReference type="ARBA" id="ARBA00022737"/>
    </source>
</evidence>
<dbReference type="SMART" id="SM00185">
    <property type="entry name" value="ARM"/>
    <property type="match status" value="8"/>
</dbReference>
<dbReference type="InterPro" id="IPR011989">
    <property type="entry name" value="ARM-like"/>
</dbReference>
<dbReference type="InterPro" id="IPR036975">
    <property type="entry name" value="Importin-a_IBB_sf"/>
</dbReference>
<dbReference type="Pfam" id="PF16186">
    <property type="entry name" value="Arm_3"/>
    <property type="match status" value="1"/>
</dbReference>
<dbReference type="PROSITE" id="PS51214">
    <property type="entry name" value="IBB"/>
    <property type="match status" value="1"/>
</dbReference>
<evidence type="ECO:0000256" key="1">
    <source>
        <dbReference type="ARBA" id="ARBA00010394"/>
    </source>
</evidence>
<dbReference type="InterPro" id="IPR002652">
    <property type="entry name" value="Importin-a_IBB"/>
</dbReference>
<dbReference type="InterPro" id="IPR016024">
    <property type="entry name" value="ARM-type_fold"/>
</dbReference>
<evidence type="ECO:0000256" key="6">
    <source>
        <dbReference type="SAM" id="MobiDB-lite"/>
    </source>
</evidence>
<keyword evidence="9" id="KW-1185">Reference proteome</keyword>
<reference evidence="8 9" key="1">
    <citation type="submission" date="2021-03" db="EMBL/GenBank/DDBJ databases">
        <authorList>
            <person name="King G.J."/>
            <person name="Bancroft I."/>
            <person name="Baten A."/>
            <person name="Bloomfield J."/>
            <person name="Borpatragohain P."/>
            <person name="He Z."/>
            <person name="Irish N."/>
            <person name="Irwin J."/>
            <person name="Liu K."/>
            <person name="Mauleon R.P."/>
            <person name="Moore J."/>
            <person name="Morris R."/>
            <person name="Ostergaard L."/>
            <person name="Wang B."/>
            <person name="Wells R."/>
        </authorList>
    </citation>
    <scope>NUCLEOTIDE SEQUENCE [LARGE SCALE GENOMIC DNA]</scope>
    <source>
        <strain evidence="8">R-o-18</strain>
        <tissue evidence="8">Leaf</tissue>
    </source>
</reference>
<feature type="domain" description="IBB" evidence="7">
    <location>
        <begin position="1"/>
        <end position="58"/>
    </location>
</feature>
<dbReference type="SUPFAM" id="SSF48371">
    <property type="entry name" value="ARM repeat"/>
    <property type="match status" value="1"/>
</dbReference>
<comment type="caution">
    <text evidence="8">The sequence shown here is derived from an EMBL/GenBank/DDBJ whole genome shotgun (WGS) entry which is preliminary data.</text>
</comment>
<name>A0ABQ7NM67_BRACM</name>
<sequence>MSLRPNEKTHVRRNSHKVAVDAEQSRRRRESNLVEIRKSRREEILKKKRLHVTKQAPQGSPLPSSDSIDKMVRNLIGLVAGVLSDDPLLQHESLNQFRLILSTSKNPPIGMVIESGVVRRFVEILNKDDSPWLQLEAAWILTNIASGTCKHTEVVIDHGAVPIFIKLLASPHEDVREQVLCTYVNMNPHHPYMCSHVSLQAVWALGNVAGDSPQCRDYVLECGAMMPLLAQLNKHSTLSMIANATWTLSNFCRGKPKPAFEQVSPALPVLERLVRSNDEEVLADACWSLSFMSDGGEEEIQSVIEAGVVPRVVELLLHPCPSVVSPALRTIGNIVSGNTQQTQCVINCGALPILSKLLTQYYKKSIKRDVCWTIANITAGIKEHIQLVIDATMIPSLVHLAQYAEFDIKKEALCAISNATRGGSHEQIKYLVEQSCIKPLCDILVCQDPSVISVSLDGLENILKVGEVEKSTGGQRNYSQLIEDAEGVEKIEKLQSNDNNEIYEKAVKILETYWVEEEDEETQQEQDAGDDGSHLGIQFGRKRVQVPPGGFNFG</sequence>
<evidence type="ECO:0000259" key="7">
    <source>
        <dbReference type="PROSITE" id="PS51214"/>
    </source>
</evidence>
<accession>A0ABQ7NM67</accession>
<organism evidence="8 9">
    <name type="scientific">Brassica rapa subsp. trilocularis</name>
    <dbReference type="NCBI Taxonomy" id="1813537"/>
    <lineage>
        <taxon>Eukaryota</taxon>
        <taxon>Viridiplantae</taxon>
        <taxon>Streptophyta</taxon>
        <taxon>Embryophyta</taxon>
        <taxon>Tracheophyta</taxon>
        <taxon>Spermatophyta</taxon>
        <taxon>Magnoliopsida</taxon>
        <taxon>eudicotyledons</taxon>
        <taxon>Gunneridae</taxon>
        <taxon>Pentapetalae</taxon>
        <taxon>rosids</taxon>
        <taxon>malvids</taxon>
        <taxon>Brassicales</taxon>
        <taxon>Brassicaceae</taxon>
        <taxon>Brassiceae</taxon>
        <taxon>Brassica</taxon>
    </lineage>
</organism>
<protein>
    <recommendedName>
        <fullName evidence="5">Importin subunit alpha</fullName>
    </recommendedName>
</protein>
<keyword evidence="2 5" id="KW-0813">Transport</keyword>
<keyword evidence="3" id="KW-0677">Repeat</keyword>
<evidence type="ECO:0000256" key="2">
    <source>
        <dbReference type="ARBA" id="ARBA00022448"/>
    </source>
</evidence>
<feature type="region of interest" description="Disordered" evidence="6">
    <location>
        <begin position="1"/>
        <end position="31"/>
    </location>
</feature>
<feature type="compositionally biased region" description="Basic and acidic residues" evidence="6">
    <location>
        <begin position="18"/>
        <end position="31"/>
    </location>
</feature>
<evidence type="ECO:0000313" key="8">
    <source>
        <dbReference type="EMBL" id="KAG5411961.1"/>
    </source>
</evidence>
<keyword evidence="4 5" id="KW-0653">Protein transport</keyword>
<evidence type="ECO:0000256" key="4">
    <source>
        <dbReference type="ARBA" id="ARBA00022927"/>
    </source>
</evidence>
<dbReference type="EMBL" id="JADBGQ010000002">
    <property type="protein sequence ID" value="KAG5411961.1"/>
    <property type="molecule type" value="Genomic_DNA"/>
</dbReference>
<gene>
    <name evidence="8" type="primary">A02p053350.1_BraROA</name>
    <name evidence="8" type="ORF">IGI04_008280</name>
</gene>
<dbReference type="Pfam" id="PF01749">
    <property type="entry name" value="IBB"/>
    <property type="match status" value="1"/>
</dbReference>
<proteinExistence type="inferred from homology"/>
<dbReference type="InterPro" id="IPR032413">
    <property type="entry name" value="Arm_3"/>
</dbReference>
<comment type="similarity">
    <text evidence="1 5">Belongs to the importin alpha family.</text>
</comment>
<evidence type="ECO:0000256" key="5">
    <source>
        <dbReference type="PIRNR" id="PIRNR005673"/>
    </source>
</evidence>
<dbReference type="PIRSF" id="PIRSF005673">
    <property type="entry name" value="Importin_alpha"/>
    <property type="match status" value="1"/>
</dbReference>
<dbReference type="InterPro" id="IPR024931">
    <property type="entry name" value="Importin_alpha"/>
</dbReference>